<reference evidence="1" key="1">
    <citation type="submission" date="2021-05" db="EMBL/GenBank/DDBJ databases">
        <authorList>
            <person name="Scholz U."/>
            <person name="Mascher M."/>
            <person name="Fiebig A."/>
        </authorList>
    </citation>
    <scope>NUCLEOTIDE SEQUENCE [LARGE SCALE GENOMIC DNA]</scope>
</reference>
<evidence type="ECO:0000313" key="2">
    <source>
        <dbReference type="Proteomes" id="UP001732700"/>
    </source>
</evidence>
<keyword evidence="2" id="KW-1185">Reference proteome</keyword>
<accession>A0ACD5WBX6</accession>
<name>A0ACD5WBX6_AVESA</name>
<organism evidence="1 2">
    <name type="scientific">Avena sativa</name>
    <name type="common">Oat</name>
    <dbReference type="NCBI Taxonomy" id="4498"/>
    <lineage>
        <taxon>Eukaryota</taxon>
        <taxon>Viridiplantae</taxon>
        <taxon>Streptophyta</taxon>
        <taxon>Embryophyta</taxon>
        <taxon>Tracheophyta</taxon>
        <taxon>Spermatophyta</taxon>
        <taxon>Magnoliopsida</taxon>
        <taxon>Liliopsida</taxon>
        <taxon>Poales</taxon>
        <taxon>Poaceae</taxon>
        <taxon>BOP clade</taxon>
        <taxon>Pooideae</taxon>
        <taxon>Poodae</taxon>
        <taxon>Poeae</taxon>
        <taxon>Poeae Chloroplast Group 1 (Aveneae type)</taxon>
        <taxon>Aveninae</taxon>
        <taxon>Avena</taxon>
    </lineage>
</organism>
<sequence length="634" mass="69391">MEGAAVVVGASAVATAALCWAAWRYYKNNTRRTHHTRGLKTLHPSKADPVIGRDDEIDRLVCILCRRTKNCAVLVGAAGVGKTAIVEGLSQRIAAGAVPEALAGARVLEVDIGAMIAGTQLRGMFEERFKDAVRKAEDADGKVILFIDEMHMLVGAGDKGGTTDAANLIKPALARGRIRCVGATTSQEYRKYIQADAALERRFQKVNVEEPSTQATIAILRGLKQRYQQHHGLKIQDDTLVAAAQLADRYITGRRFPDKAIDVIDEACSTAKLQVRKQKEVKSKQNSSSIEAPNKEVIVLPSHVEKVVGRWTGIPINILDQEEKDKLIHLADRLRERVIGQDEAVDLVAKAVLRSRVGFGHSGQPISSFLFWGSSGVGKTELARALAEKLFGSENMLLRFDMSEYVGHGAVSRLIGGPGSYEDGGQLTEKVREHPYSIILFDEVDKAEPSVFNIFIQLLGDGILTDGKGCKVNFKNTIIIMTSNVGADHLPAGIAGETKIKVARDLLIKKVQRQFKTELINRLSEIVIFESHSLKTLKEIVKIEMRNIVATVASKAISLSASDAAMDVILSQSYEPTYGARPIIKWMQKYVLTVLSEMVVKGEAGEGSTISIDATDDNKQLKYQVLQNKEMTDP</sequence>
<reference evidence="1" key="2">
    <citation type="submission" date="2025-09" db="UniProtKB">
        <authorList>
            <consortium name="EnsemblPlants"/>
        </authorList>
    </citation>
    <scope>IDENTIFICATION</scope>
</reference>
<evidence type="ECO:0000313" key="1">
    <source>
        <dbReference type="EnsemblPlants" id="AVESA.00010b.r2.4AG0610790.1.CDS"/>
    </source>
</evidence>
<proteinExistence type="predicted"/>
<dbReference type="Proteomes" id="UP001732700">
    <property type="component" value="Chromosome 4A"/>
</dbReference>
<dbReference type="EnsemblPlants" id="AVESA.00010b.r2.4AG0610790.1">
    <property type="protein sequence ID" value="AVESA.00010b.r2.4AG0610790.1.CDS"/>
    <property type="gene ID" value="AVESA.00010b.r2.4AG0610790"/>
</dbReference>
<protein>
    <submittedName>
        <fullName evidence="1">Uncharacterized protein</fullName>
    </submittedName>
</protein>